<reference evidence="4" key="2">
    <citation type="submission" date="2010-08" db="EMBL/GenBank/DDBJ databases">
        <title>Complete sequence of Fibrobacter succinogenes subsp. succinogenes S85.</title>
        <authorList>
            <person name="Durkin A.S."/>
            <person name="Nelson K.E."/>
            <person name="Morrison M."/>
            <person name="Forsberg C.W."/>
            <person name="Wilson D.B."/>
            <person name="Russell J.B."/>
            <person name="Cann I.K.O."/>
            <person name="Mackie R.I."/>
            <person name="White B.A."/>
        </authorList>
    </citation>
    <scope>NUCLEOTIDE SEQUENCE [LARGE SCALE GENOMIC DNA]</scope>
    <source>
        <strain evidence="4">ATCC 19169 / S85</strain>
    </source>
</reference>
<dbReference type="Gene3D" id="2.40.160.20">
    <property type="match status" value="1"/>
</dbReference>
<keyword evidence="5" id="KW-1185">Reference proteome</keyword>
<evidence type="ECO:0000256" key="1">
    <source>
        <dbReference type="SAM" id="SignalP"/>
    </source>
</evidence>
<dbReference type="SUPFAM" id="SSF56925">
    <property type="entry name" value="OMPA-like"/>
    <property type="match status" value="1"/>
</dbReference>
<dbReference type="EMBL" id="CP001792">
    <property type="protein sequence ID" value="ACX75607.1"/>
    <property type="molecule type" value="Genomic_DNA"/>
</dbReference>
<dbReference type="KEGG" id="fsc:FSU_2544"/>
<evidence type="ECO:0008006" key="6">
    <source>
        <dbReference type="Google" id="ProtNLM"/>
    </source>
</evidence>
<dbReference type="InterPro" id="IPR025737">
    <property type="entry name" value="FApF"/>
</dbReference>
<dbReference type="RefSeq" id="WP_014546675.1">
    <property type="nucleotide sequence ID" value="NC_013410.1"/>
</dbReference>
<dbReference type="Proteomes" id="UP000001497">
    <property type="component" value="Chromosome"/>
</dbReference>
<evidence type="ECO:0000313" key="3">
    <source>
        <dbReference type="EMBL" id="ADL24913.1"/>
    </source>
</evidence>
<reference evidence="2 5" key="1">
    <citation type="submission" date="2009-10" db="EMBL/GenBank/DDBJ databases">
        <title>Complete sequence of Fibrobacter succinogenes subsp. succinogenes S85.</title>
        <authorList>
            <consortium name="US DOE Joint Genome Institute"/>
            <person name="Lucas S."/>
            <person name="Copeland A."/>
            <person name="Lapidus A."/>
            <person name="Glavina del Rio T."/>
            <person name="Tice H."/>
            <person name="Bruce D."/>
            <person name="Goodwin L."/>
            <person name="Pitluck S."/>
            <person name="Chertkov O."/>
            <person name="Detter J.C."/>
            <person name="Han C."/>
            <person name="Tapia R."/>
            <person name="Larimer F."/>
            <person name="Land M."/>
            <person name="Hauser L."/>
            <person name="Kyrpides N."/>
            <person name="Mikhailova N."/>
            <person name="Weimer P.J."/>
            <person name="Stevenson D.M."/>
            <person name="Boyum J."/>
            <person name="Brumm P.I."/>
            <person name="Mead D."/>
        </authorList>
    </citation>
    <scope>NUCLEOTIDE SEQUENCE [LARGE SCALE GENOMIC DNA]</scope>
    <source>
        <strain evidence="5">ATCC 19169 / S85</strain>
        <strain evidence="2">S85</strain>
    </source>
</reference>
<protein>
    <recommendedName>
        <fullName evidence="6">MetA-pathway of phenol degradation</fullName>
    </recommendedName>
</protein>
<name>C9RJ90_FIBSS</name>
<dbReference type="Proteomes" id="UP000000517">
    <property type="component" value="Chromosome"/>
</dbReference>
<dbReference type="KEGG" id="fsu:Fisuc_2020"/>
<evidence type="ECO:0000313" key="2">
    <source>
        <dbReference type="EMBL" id="ACX75607.1"/>
    </source>
</evidence>
<dbReference type="HOGENOM" id="CLU_1076662_0_0_0"/>
<evidence type="ECO:0000313" key="4">
    <source>
        <dbReference type="Proteomes" id="UP000000517"/>
    </source>
</evidence>
<proteinExistence type="predicted"/>
<gene>
    <name evidence="2" type="ordered locus">Fisuc_2020</name>
    <name evidence="3" type="ordered locus">FSU_2544</name>
</gene>
<reference evidence="3" key="3">
    <citation type="submission" date="2010-08" db="EMBL/GenBank/DDBJ databases">
        <authorList>
            <person name="Durkin A.S."/>
            <person name="Nelson K.E."/>
            <person name="Morrison M."/>
            <person name="Forsberg C.W."/>
            <person name="Wilson D.B."/>
            <person name="Russell J.B."/>
            <person name="Cann I.K.O."/>
            <person name="Mackie R.I."/>
            <person name="White B.A."/>
        </authorList>
    </citation>
    <scope>NUCLEOTIDE SEQUENCE</scope>
    <source>
        <strain evidence="3">S85</strain>
    </source>
</reference>
<evidence type="ECO:0000313" key="5">
    <source>
        <dbReference type="Proteomes" id="UP000001497"/>
    </source>
</evidence>
<dbReference type="EMBL" id="CP002158">
    <property type="protein sequence ID" value="ADL24913.1"/>
    <property type="molecule type" value="Genomic_DNA"/>
</dbReference>
<organism evidence="3 4">
    <name type="scientific">Fibrobacter succinogenes (strain ATCC 19169 / S85)</name>
    <dbReference type="NCBI Taxonomy" id="59374"/>
    <lineage>
        <taxon>Bacteria</taxon>
        <taxon>Pseudomonadati</taxon>
        <taxon>Fibrobacterota</taxon>
        <taxon>Fibrobacteria</taxon>
        <taxon>Fibrobacterales</taxon>
        <taxon>Fibrobacteraceae</taxon>
        <taxon>Fibrobacter</taxon>
    </lineage>
</organism>
<dbReference type="InterPro" id="IPR011250">
    <property type="entry name" value="OMP/PagP_B-barrel"/>
</dbReference>
<sequence>MLKKIIIGAALLASTSFATFSNFPVPAEKRGEAKLVADFIIHDKWKGLDLSAKARFVPVQNLELYLSLPFRPISRYDGESDKKTGMKNLTLGARYQIIPTVAAFLDVTFPTGKDRIIYPDDGFGFYFGGQYSQDFGSLALGTEAGLSMSTQGDDKVKSPMTLTLNAELDPNVSPVISPYFGVTMNILLNDEKYDGHKHVETSGDIGVDPYVGANIKINQTFSFDLCVTLGLGDDDYLIYVGGNTKKSLTLEASFNATF</sequence>
<keyword evidence="1" id="KW-0732">Signal</keyword>
<feature type="chain" id="PRO_5003000162" description="MetA-pathway of phenol degradation" evidence="1">
    <location>
        <begin position="19"/>
        <end position="258"/>
    </location>
</feature>
<dbReference type="OrthoDB" id="9810090at2"/>
<dbReference type="Pfam" id="PF13557">
    <property type="entry name" value="Phenol_MetA_deg"/>
    <property type="match status" value="1"/>
</dbReference>
<dbReference type="AlphaFoldDB" id="C9RJ90"/>
<feature type="signal peptide" evidence="1">
    <location>
        <begin position="1"/>
        <end position="18"/>
    </location>
</feature>
<accession>C9RJ90</accession>